<proteinExistence type="predicted"/>
<dbReference type="EMBL" id="JALJZS010000002">
    <property type="protein sequence ID" value="MCP1999570.1"/>
    <property type="molecule type" value="Genomic_DNA"/>
</dbReference>
<name>A0ACC6AIB3_NITWI</name>
<evidence type="ECO:0000313" key="1">
    <source>
        <dbReference type="EMBL" id="MCP1999570.1"/>
    </source>
</evidence>
<reference evidence="1" key="1">
    <citation type="submission" date="2022-03" db="EMBL/GenBank/DDBJ databases">
        <title>Interactions between chemoautotrophic and heterotrophic bacteria.</title>
        <authorList>
            <person name="Santoro A."/>
        </authorList>
    </citation>
    <scope>NUCLEOTIDE SEQUENCE</scope>
    <source>
        <strain evidence="1">Nb-106</strain>
    </source>
</reference>
<keyword evidence="2" id="KW-1185">Reference proteome</keyword>
<protein>
    <submittedName>
        <fullName evidence="1">Peptidoglycan/LPS O-acetylase OafA/YrhL</fullName>
    </submittedName>
</protein>
<organism evidence="1 2">
    <name type="scientific">Nitrobacter winogradskyi</name>
    <name type="common">Nitrobacter agilis</name>
    <dbReference type="NCBI Taxonomy" id="913"/>
    <lineage>
        <taxon>Bacteria</taxon>
        <taxon>Pseudomonadati</taxon>
        <taxon>Pseudomonadota</taxon>
        <taxon>Alphaproteobacteria</taxon>
        <taxon>Hyphomicrobiales</taxon>
        <taxon>Nitrobacteraceae</taxon>
        <taxon>Nitrobacter</taxon>
    </lineage>
</organism>
<dbReference type="Proteomes" id="UP001205486">
    <property type="component" value="Unassembled WGS sequence"/>
</dbReference>
<comment type="caution">
    <text evidence="1">The sequence shown here is derived from an EMBL/GenBank/DDBJ whole genome shotgun (WGS) entry which is preliminary data.</text>
</comment>
<evidence type="ECO:0000313" key="2">
    <source>
        <dbReference type="Proteomes" id="UP001205486"/>
    </source>
</evidence>
<gene>
    <name evidence="1" type="ORF">J2S34_002018</name>
</gene>
<accession>A0ACC6AIB3</accession>
<sequence>MKNTSTFCLLHFLVAFIRTGKISWIAPLFLLAPLIWSVIRAICALAGDPYLSDPTMPATHLWLDGLLVGAGVRAISEFNPGMFARLHPWRWPLIIAGVAVIASLAAPWPSLNNVSLYRILPVRAVASTLILIGMLHLSMTTWLHSAAAWTGRYSYSIYLSHVTILGIMYKFVSPLLETGNVLHWLAAVGVATVAAILSGALMSQAIEWPVIKIRDRIFPSRAQESLPSALSGFANGPVETKRVAPVEKRGQVL</sequence>